<dbReference type="InterPro" id="IPR008930">
    <property type="entry name" value="Terpenoid_cyclase/PrenylTrfase"/>
</dbReference>
<keyword evidence="4" id="KW-0413">Isomerase</keyword>
<evidence type="ECO:0000313" key="7">
    <source>
        <dbReference type="EMBL" id="KEZ77103.1"/>
    </source>
</evidence>
<dbReference type="InterPro" id="IPR002060">
    <property type="entry name" value="Squ/phyt_synthse"/>
</dbReference>
<dbReference type="GO" id="GO:0016866">
    <property type="term" value="F:intramolecular transferase activity"/>
    <property type="evidence" value="ECO:0007669"/>
    <property type="project" value="InterPro"/>
</dbReference>
<dbReference type="SUPFAM" id="SSF48239">
    <property type="entry name" value="Terpenoid cyclases/Protein prenyltransferases"/>
    <property type="match status" value="2"/>
</dbReference>
<dbReference type="InterPro" id="IPR032696">
    <property type="entry name" value="SQ_cyclase_C"/>
</dbReference>
<comment type="similarity">
    <text evidence="2">Belongs to the terpene cyclase/mutase family.</text>
</comment>
<dbReference type="GO" id="GO:0016104">
    <property type="term" value="P:triterpenoid biosynthetic process"/>
    <property type="evidence" value="ECO:0007669"/>
    <property type="project" value="InterPro"/>
</dbReference>
<keyword evidence="3" id="KW-0677">Repeat</keyword>
<accession>A0A084IK69</accession>
<dbReference type="InterPro" id="IPR006400">
    <property type="entry name" value="Hopene-cyclase"/>
</dbReference>
<evidence type="ECO:0000256" key="2">
    <source>
        <dbReference type="ARBA" id="ARBA00009755"/>
    </source>
</evidence>
<evidence type="ECO:0000256" key="4">
    <source>
        <dbReference type="ARBA" id="ARBA00023235"/>
    </source>
</evidence>
<keyword evidence="8" id="KW-1185">Reference proteome</keyword>
<protein>
    <submittedName>
        <fullName evidence="7">Terpene synthase/squalene cyclase</fullName>
    </submittedName>
</protein>
<dbReference type="Pfam" id="PF13243">
    <property type="entry name" value="SQHop_cyclase_C"/>
    <property type="match status" value="1"/>
</dbReference>
<sequence length="1004" mass="110732">MQTDSGRRALAFQDEILPHVSRTFALTIPELPEALRVAVGNAYLLCRIADTIEDDAELDYETKANWHAEFVQVVETGEGGADFGQRLAPQLASATLDAERRLVAHTEDVLTVMRDLRPAQRAAVARCVRIMCEGMPEYERAASAEGLPTLAHLDRYCYFVAGVVGEMLSAMFTDHEPAMGAHDAELNRLAVSFGQGLQMTNILKDIWADQSRGVCWLPRDVFARHGFDLSDLGKRPADEAFAAGLSELIGLATGHLRNALEFTLRIPGHQKGMRRFCLWAIGLALLTLRKIQANPYFTDGSQVKVSRRSVQATVLTTNLAVADDDRLRHLFHMTAHDLPALTPKLADDPAAPINDIVEMPRPGVASAAQPAGLAEAIDAAQTRLFADQNPDGHWRYECEADCTIPAEYILMMHFVGDVDTALQARVANYIRYKQAAHGGWPLYYGGDLDLSCSVKCYYALKLAGDDVDAPHMVHARQAILARGGAGQVNVFTLIALAQFGQVPWRAVPFIPVEVMLMPQASPFHLSKVSYWSRTVMVPLFILTSLRTMARNPAGVNIRELFTIPPEQQRDFVPAQNTLQRVFKGLDLVGRSFEPLIPKFVRKRAIKTAENWIIERLNGTDGIGAIFPAMVNVYEALGELGYPADHPYRANTRQAIDDLVFDHGDMANVQPCVSPVWDTGLAALALQEAAGEGDTPVVRAGLDWLAERQVLDGPGDWKRDHPDLPGGGWPFQYANDHYPDLDDTAVIAWAMYNTGDGATYGRAITRATNWLVGMQSSNGGVAAFDSDNNHEYLNEIPFADHGALLDPPTADVTARVLTLTGLLQRPEDGPFIQRAMAYLKREQEADGSWFGRWGTNYIYGTWSVLMALEALGEDMSQDWIQRAVAYLRGMQRTDGSWGEDNGTYWDPPRGRSDVSTSFQTAWAMLGLMAAGERDTPALARGAAWLIDAQGDDGAWHDPEHTAPGFPRVFYLKYHGYTRYFPLWALARYRNVHGVPASGAEAASTD</sequence>
<dbReference type="SFLD" id="SFLDG01018">
    <property type="entry name" value="Squalene/Phytoene_Synthase_Lik"/>
    <property type="match status" value="1"/>
</dbReference>
<comment type="pathway">
    <text evidence="1">Secondary metabolite biosynthesis; hopanoid biosynthesis.</text>
</comment>
<evidence type="ECO:0000313" key="8">
    <source>
        <dbReference type="Proteomes" id="UP000028302"/>
    </source>
</evidence>
<dbReference type="Gene3D" id="1.50.10.20">
    <property type="match status" value="2"/>
</dbReference>
<dbReference type="Pfam" id="PF00494">
    <property type="entry name" value="SQS_PSY"/>
    <property type="match status" value="1"/>
</dbReference>
<evidence type="ECO:0000259" key="6">
    <source>
        <dbReference type="Pfam" id="PF13249"/>
    </source>
</evidence>
<dbReference type="InterPro" id="IPR032697">
    <property type="entry name" value="SQ_cyclase_N"/>
</dbReference>
<dbReference type="SFLD" id="SFLDG01016">
    <property type="entry name" value="Prenyltransferase_Like_2"/>
    <property type="match status" value="1"/>
</dbReference>
<dbReference type="SUPFAM" id="SSF48576">
    <property type="entry name" value="Terpenoid synthases"/>
    <property type="match status" value="1"/>
</dbReference>
<dbReference type="AlphaFoldDB" id="A0A084IK69"/>
<name>A0A084IK69_SALHC</name>
<evidence type="ECO:0000256" key="1">
    <source>
        <dbReference type="ARBA" id="ARBA00004999"/>
    </source>
</evidence>
<dbReference type="PANTHER" id="PTHR11764:SF20">
    <property type="entry name" value="LANOSTEROL SYNTHASE"/>
    <property type="match status" value="1"/>
</dbReference>
<dbReference type="NCBIfam" id="TIGR01507">
    <property type="entry name" value="hopene_cyclase"/>
    <property type="match status" value="1"/>
</dbReference>
<reference evidence="7 8" key="1">
    <citation type="submission" date="2013-03" db="EMBL/GenBank/DDBJ databases">
        <title>Salinisphaera hydrothermalis C41B8 Genome Sequencing.</title>
        <authorList>
            <person name="Li C."/>
            <person name="Lai Q."/>
            <person name="Shao Z."/>
        </authorList>
    </citation>
    <scope>NUCLEOTIDE SEQUENCE [LARGE SCALE GENOMIC DNA]</scope>
    <source>
        <strain evidence="7 8">C41B8</strain>
    </source>
</reference>
<dbReference type="eggNOG" id="COG1657">
    <property type="taxonomic scope" value="Bacteria"/>
</dbReference>
<dbReference type="UniPathway" id="UPA00337"/>
<comment type="caution">
    <text evidence="7">The sequence shown here is derived from an EMBL/GenBank/DDBJ whole genome shotgun (WGS) entry which is preliminary data.</text>
</comment>
<dbReference type="RefSeq" id="WP_232226050.1">
    <property type="nucleotide sequence ID" value="NZ_APNK01000017.1"/>
</dbReference>
<gene>
    <name evidence="7" type="ORF">C41B8_11653</name>
</gene>
<dbReference type="Gene3D" id="1.10.600.10">
    <property type="entry name" value="Farnesyl Diphosphate Synthase"/>
    <property type="match status" value="1"/>
</dbReference>
<dbReference type="SFLD" id="SFLDS00005">
    <property type="entry name" value="Isoprenoid_Synthase_Type_I"/>
    <property type="match status" value="1"/>
</dbReference>
<dbReference type="CDD" id="cd02892">
    <property type="entry name" value="SQCY_1"/>
    <property type="match status" value="1"/>
</dbReference>
<dbReference type="InterPro" id="IPR008949">
    <property type="entry name" value="Isoprenoid_synthase_dom_sf"/>
</dbReference>
<dbReference type="EMBL" id="APNK01000017">
    <property type="protein sequence ID" value="KEZ77103.1"/>
    <property type="molecule type" value="Genomic_DNA"/>
</dbReference>
<dbReference type="GO" id="GO:0051996">
    <property type="term" value="F:squalene synthase [NAD(P)H] activity"/>
    <property type="evidence" value="ECO:0007669"/>
    <property type="project" value="InterPro"/>
</dbReference>
<dbReference type="Pfam" id="PF13249">
    <property type="entry name" value="SQHop_cyclase_N"/>
    <property type="match status" value="1"/>
</dbReference>
<dbReference type="Proteomes" id="UP000028302">
    <property type="component" value="Unassembled WGS sequence"/>
</dbReference>
<dbReference type="InterPro" id="IPR033904">
    <property type="entry name" value="Trans_IPPS_HH"/>
</dbReference>
<organism evidence="7 8">
    <name type="scientific">Salinisphaera hydrothermalis (strain C41B8)</name>
    <dbReference type="NCBI Taxonomy" id="1304275"/>
    <lineage>
        <taxon>Bacteria</taxon>
        <taxon>Pseudomonadati</taxon>
        <taxon>Pseudomonadota</taxon>
        <taxon>Gammaproteobacteria</taxon>
        <taxon>Salinisphaerales</taxon>
        <taxon>Salinisphaeraceae</taxon>
        <taxon>Salinisphaera</taxon>
    </lineage>
</organism>
<feature type="domain" description="Squalene cyclase C-terminal" evidence="5">
    <location>
        <begin position="672"/>
        <end position="989"/>
    </location>
</feature>
<dbReference type="STRING" id="1304275.C41B8_11653"/>
<dbReference type="GO" id="GO:0005811">
    <property type="term" value="C:lipid droplet"/>
    <property type="evidence" value="ECO:0007669"/>
    <property type="project" value="InterPro"/>
</dbReference>
<dbReference type="NCBIfam" id="TIGR01787">
    <property type="entry name" value="squalene_cyclas"/>
    <property type="match status" value="1"/>
</dbReference>
<evidence type="ECO:0000256" key="3">
    <source>
        <dbReference type="ARBA" id="ARBA00022737"/>
    </source>
</evidence>
<evidence type="ECO:0000259" key="5">
    <source>
        <dbReference type="Pfam" id="PF13243"/>
    </source>
</evidence>
<feature type="domain" description="Squalene cyclase N-terminal" evidence="6">
    <location>
        <begin position="377"/>
        <end position="662"/>
    </location>
</feature>
<dbReference type="InterPro" id="IPR018333">
    <property type="entry name" value="Squalene_cyclase"/>
</dbReference>
<dbReference type="PANTHER" id="PTHR11764">
    <property type="entry name" value="TERPENE CYCLASE/MUTASE FAMILY MEMBER"/>
    <property type="match status" value="1"/>
</dbReference>
<dbReference type="eggNOG" id="COG1562">
    <property type="taxonomic scope" value="Bacteria"/>
</dbReference>
<proteinExistence type="inferred from homology"/>
<dbReference type="PATRIC" id="fig|1304275.5.peg.2375"/>
<dbReference type="CDD" id="cd00683">
    <property type="entry name" value="Trans_IPPS_HH"/>
    <property type="match status" value="1"/>
</dbReference>